<reference evidence="1 2" key="1">
    <citation type="submission" date="2017-07" db="EMBL/GenBank/DDBJ databases">
        <title>In vitro design and evaluation of phage cocktails against multidrug-resistant Aeromonas salmonicida.</title>
        <authorList>
            <person name="Chen L."/>
            <person name="Yuan S."/>
            <person name="Ma Y."/>
        </authorList>
    </citation>
    <scope>NUCLEOTIDE SEQUENCE [LARGE SCALE GENOMIC DNA]</scope>
</reference>
<name>A0A291LE84_9CAUD</name>
<sequence>MTIKWRDYELSLCERKEIKEFVEAHHYSHNINGLKTSYCFRIDDKNGKLVGAVIFGQLSTTAWKKFSDKEDDVLELRRLVLLDELPHNSESWVIGSCLRILKKLKTHKVVISYADPFHDHVGIIYQATNWIYVGETPKDKLLKTPDGKLYHSRALRTKYKGMLKPFAQRLQYMKNNGLLEEVVVPGKHSYVYPLVHIKKLDKVNQMEQKQYPKQRDIEK</sequence>
<proteinExistence type="predicted"/>
<protein>
    <submittedName>
        <fullName evidence="1">Mom</fullName>
    </submittedName>
</protein>
<dbReference type="InterPro" id="IPR057895">
    <property type="entry name" value="Mom"/>
</dbReference>
<evidence type="ECO:0000313" key="2">
    <source>
        <dbReference type="Proteomes" id="UP000258444"/>
    </source>
</evidence>
<accession>A0A291LE84</accession>
<evidence type="ECO:0000313" key="1">
    <source>
        <dbReference type="EMBL" id="ATI17732.1"/>
    </source>
</evidence>
<dbReference type="Pfam" id="PF25680">
    <property type="entry name" value="Mom"/>
    <property type="match status" value="1"/>
</dbReference>
<dbReference type="Proteomes" id="UP000258444">
    <property type="component" value="Genome"/>
</dbReference>
<organism evidence="1 2">
    <name type="scientific">Aeromonas phage AS-yj</name>
    <dbReference type="NCBI Taxonomy" id="2026115"/>
    <lineage>
        <taxon>Viruses</taxon>
        <taxon>Duplodnaviria</taxon>
        <taxon>Heunggongvirae</taxon>
        <taxon>Uroviricota</taxon>
        <taxon>Caudoviricetes</taxon>
        <taxon>Pantevenvirales</taxon>
        <taxon>Straboviridae</taxon>
        <taxon>Emmerichvirinae</taxon>
        <taxon>Ceceduovirus</taxon>
        <taxon>Ceceduovirus aszj</taxon>
    </lineage>
</organism>
<dbReference type="EMBL" id="MF498774">
    <property type="protein sequence ID" value="ATI17732.1"/>
    <property type="molecule type" value="Genomic_DNA"/>
</dbReference>